<dbReference type="Pfam" id="PF02899">
    <property type="entry name" value="Phage_int_SAM_1"/>
    <property type="match status" value="1"/>
</dbReference>
<keyword evidence="8 10" id="KW-0233">DNA recombination</keyword>
<feature type="active site" evidence="10">
    <location>
        <position position="140"/>
    </location>
</feature>
<name>A0A7C4UHE2_UNCW3</name>
<comment type="caution">
    <text evidence="13">The sequence shown here is derived from an EMBL/GenBank/DDBJ whole genome shotgun (WGS) entry which is preliminary data.</text>
</comment>
<dbReference type="NCBIfam" id="TIGR02225">
    <property type="entry name" value="recomb_XerD"/>
    <property type="match status" value="1"/>
</dbReference>
<dbReference type="PANTHER" id="PTHR30349">
    <property type="entry name" value="PHAGE INTEGRASE-RELATED"/>
    <property type="match status" value="1"/>
</dbReference>
<dbReference type="InterPro" id="IPR011010">
    <property type="entry name" value="DNA_brk_join_enz"/>
</dbReference>
<dbReference type="InterPro" id="IPR002104">
    <property type="entry name" value="Integrase_catalytic"/>
</dbReference>
<dbReference type="InterPro" id="IPR011932">
    <property type="entry name" value="Recomb_XerD"/>
</dbReference>
<feature type="active site" evidence="10">
    <location>
        <position position="164"/>
    </location>
</feature>
<keyword evidence="3 10" id="KW-0963">Cytoplasm</keyword>
<dbReference type="EMBL" id="DTHG01000099">
    <property type="protein sequence ID" value="HGW92490.1"/>
    <property type="molecule type" value="Genomic_DNA"/>
</dbReference>
<comment type="subcellular location">
    <subcellularLocation>
        <location evidence="1 10">Cytoplasm</location>
    </subcellularLocation>
</comment>
<keyword evidence="9 10" id="KW-0131">Cell cycle</keyword>
<comment type="subunit">
    <text evidence="10">Forms a cyclic heterotetrameric complex composed of two molecules of XerC and two molecules of XerD.</text>
</comment>
<dbReference type="InterPro" id="IPR044068">
    <property type="entry name" value="CB"/>
</dbReference>
<dbReference type="GO" id="GO:0009037">
    <property type="term" value="F:tyrosine-based site-specific recombinase activity"/>
    <property type="evidence" value="ECO:0007669"/>
    <property type="project" value="UniProtKB-UniRule"/>
</dbReference>
<organism evidence="13">
    <name type="scientific">candidate division WOR-3 bacterium</name>
    <dbReference type="NCBI Taxonomy" id="2052148"/>
    <lineage>
        <taxon>Bacteria</taxon>
        <taxon>Bacteria division WOR-3</taxon>
    </lineage>
</organism>
<comment type="function">
    <text evidence="10">Site-specific tyrosine recombinase, which acts by catalyzing the cutting and rejoining of the recombining DNA molecules. The XerC-XerD complex is essential to convert dimers of the bacterial chromosome into monomers to permit their segregation at cell division. It also contributes to the segregational stability of plasmids.</text>
</comment>
<dbReference type="Gene3D" id="1.10.150.130">
    <property type="match status" value="1"/>
</dbReference>
<feature type="active site" evidence="10">
    <location>
        <position position="237"/>
    </location>
</feature>
<feature type="active site" evidence="10">
    <location>
        <position position="260"/>
    </location>
</feature>
<comment type="similarity">
    <text evidence="10">Belongs to the 'phage' integrase family. XerC subfamily.</text>
</comment>
<dbReference type="Pfam" id="PF00589">
    <property type="entry name" value="Phage_integrase"/>
    <property type="match status" value="1"/>
</dbReference>
<evidence type="ECO:0000256" key="2">
    <source>
        <dbReference type="ARBA" id="ARBA00010450"/>
    </source>
</evidence>
<dbReference type="PROSITE" id="PS51900">
    <property type="entry name" value="CB"/>
    <property type="match status" value="1"/>
</dbReference>
<dbReference type="GO" id="GO:0006313">
    <property type="term" value="P:DNA transposition"/>
    <property type="evidence" value="ECO:0007669"/>
    <property type="project" value="UniProtKB-UniRule"/>
</dbReference>
<keyword evidence="6 10" id="KW-0229">DNA integration</keyword>
<evidence type="ECO:0000256" key="9">
    <source>
        <dbReference type="ARBA" id="ARBA00023306"/>
    </source>
</evidence>
<gene>
    <name evidence="13" type="primary">xerD</name>
    <name evidence="10" type="synonym">xerC</name>
    <name evidence="13" type="ORF">ENV67_08150</name>
</gene>
<dbReference type="SUPFAM" id="SSF56349">
    <property type="entry name" value="DNA breaking-rejoining enzymes"/>
    <property type="match status" value="1"/>
</dbReference>
<dbReference type="PANTHER" id="PTHR30349:SF81">
    <property type="entry name" value="TYROSINE RECOMBINASE XERC"/>
    <property type="match status" value="1"/>
</dbReference>
<dbReference type="InterPro" id="IPR004107">
    <property type="entry name" value="Integrase_SAM-like_N"/>
</dbReference>
<keyword evidence="7 10" id="KW-0238">DNA-binding</keyword>
<evidence type="ECO:0000256" key="7">
    <source>
        <dbReference type="ARBA" id="ARBA00023125"/>
    </source>
</evidence>
<evidence type="ECO:0000256" key="1">
    <source>
        <dbReference type="ARBA" id="ARBA00004496"/>
    </source>
</evidence>
<dbReference type="InterPro" id="IPR050090">
    <property type="entry name" value="Tyrosine_recombinase_XerCD"/>
</dbReference>
<evidence type="ECO:0000256" key="6">
    <source>
        <dbReference type="ARBA" id="ARBA00022908"/>
    </source>
</evidence>
<dbReference type="Gene3D" id="1.10.443.10">
    <property type="entry name" value="Intergrase catalytic core"/>
    <property type="match status" value="1"/>
</dbReference>
<sequence length="288" mass="33538">MKYKEEFEDYLKAQRMLSKNTIDAYLRDFIQFFQYIKKEPEFINSQDIISFLNILRKNGLNSNSIARKLSSLRIFFRFLSGEGIIKEDPTEFIETPKIVRKIPLVLDVYEIEKIIEATDDSIIGIRDRACIELLYGAGLRIQELLSLRVEDLFLKDGFIRVLGKGDKERIVPIGRKGINAVIEYLEKSRVHLAKTKIPILFLSKDGKKMSRMGFWKRLNLYLRKAGIQKKITPHTFRHSFATHLLEGGADLRVVQMLLGHSDISTTQIYTHIDREYLKETIKSFHPRG</sequence>
<dbReference type="InterPro" id="IPR013762">
    <property type="entry name" value="Integrase-like_cat_sf"/>
</dbReference>
<evidence type="ECO:0000259" key="12">
    <source>
        <dbReference type="PROSITE" id="PS51900"/>
    </source>
</evidence>
<protein>
    <recommendedName>
        <fullName evidence="10">Tyrosine recombinase XerC</fullName>
    </recommendedName>
</protein>
<evidence type="ECO:0000256" key="4">
    <source>
        <dbReference type="ARBA" id="ARBA00022618"/>
    </source>
</evidence>
<dbReference type="NCBIfam" id="NF001399">
    <property type="entry name" value="PRK00283.1"/>
    <property type="match status" value="1"/>
</dbReference>
<accession>A0A7C4UHE2</accession>
<dbReference type="GO" id="GO:0005737">
    <property type="term" value="C:cytoplasm"/>
    <property type="evidence" value="ECO:0007669"/>
    <property type="project" value="UniProtKB-SubCell"/>
</dbReference>
<dbReference type="InterPro" id="IPR023009">
    <property type="entry name" value="Tyrosine_recombinase_XerC/XerD"/>
</dbReference>
<dbReference type="NCBIfam" id="NF040815">
    <property type="entry name" value="recomb_XerA_Arch"/>
    <property type="match status" value="1"/>
</dbReference>
<reference evidence="13" key="1">
    <citation type="journal article" date="2020" name="mSystems">
        <title>Genome- and Community-Level Interaction Insights into Carbon Utilization and Element Cycling Functions of Hydrothermarchaeota in Hydrothermal Sediment.</title>
        <authorList>
            <person name="Zhou Z."/>
            <person name="Liu Y."/>
            <person name="Xu W."/>
            <person name="Pan J."/>
            <person name="Luo Z.H."/>
            <person name="Li M."/>
        </authorList>
    </citation>
    <scope>NUCLEOTIDE SEQUENCE [LARGE SCALE GENOMIC DNA]</scope>
    <source>
        <strain evidence="13">SpSt-780</strain>
    </source>
</reference>
<comment type="similarity">
    <text evidence="2">Belongs to the 'phage' integrase family. XerD subfamily.</text>
</comment>
<proteinExistence type="inferred from homology"/>
<evidence type="ECO:0000256" key="3">
    <source>
        <dbReference type="ARBA" id="ARBA00022490"/>
    </source>
</evidence>
<feature type="active site" description="O-(3'-phospho-DNA)-tyrosine intermediate" evidence="10">
    <location>
        <position position="269"/>
    </location>
</feature>
<feature type="domain" description="Tyr recombinase" evidence="11">
    <location>
        <begin position="101"/>
        <end position="282"/>
    </location>
</feature>
<feature type="domain" description="Core-binding (CB)" evidence="12">
    <location>
        <begin position="1"/>
        <end position="80"/>
    </location>
</feature>
<dbReference type="CDD" id="cd00798">
    <property type="entry name" value="INT_XerDC_C"/>
    <property type="match status" value="1"/>
</dbReference>
<evidence type="ECO:0000256" key="10">
    <source>
        <dbReference type="HAMAP-Rule" id="MF_01808"/>
    </source>
</evidence>
<dbReference type="AlphaFoldDB" id="A0A7C4UHE2"/>
<evidence type="ECO:0000256" key="8">
    <source>
        <dbReference type="ARBA" id="ARBA00023172"/>
    </source>
</evidence>
<keyword evidence="4 10" id="KW-0132">Cell division</keyword>
<dbReference type="GO" id="GO:0051301">
    <property type="term" value="P:cell division"/>
    <property type="evidence" value="ECO:0007669"/>
    <property type="project" value="UniProtKB-KW"/>
</dbReference>
<evidence type="ECO:0000256" key="5">
    <source>
        <dbReference type="ARBA" id="ARBA00022829"/>
    </source>
</evidence>
<dbReference type="InterPro" id="IPR010998">
    <property type="entry name" value="Integrase_recombinase_N"/>
</dbReference>
<keyword evidence="5 10" id="KW-0159">Chromosome partition</keyword>
<dbReference type="GO" id="GO:0007059">
    <property type="term" value="P:chromosome segregation"/>
    <property type="evidence" value="ECO:0007669"/>
    <property type="project" value="UniProtKB-UniRule"/>
</dbReference>
<dbReference type="HAMAP" id="MF_01808">
    <property type="entry name" value="Recomb_XerC_XerD"/>
    <property type="match status" value="1"/>
</dbReference>
<evidence type="ECO:0000259" key="11">
    <source>
        <dbReference type="PROSITE" id="PS51898"/>
    </source>
</evidence>
<feature type="active site" evidence="10">
    <location>
        <position position="234"/>
    </location>
</feature>
<evidence type="ECO:0000313" key="13">
    <source>
        <dbReference type="EMBL" id="HGW92490.1"/>
    </source>
</evidence>
<dbReference type="PROSITE" id="PS51898">
    <property type="entry name" value="TYR_RECOMBINASE"/>
    <property type="match status" value="1"/>
</dbReference>
<dbReference type="GO" id="GO:0003677">
    <property type="term" value="F:DNA binding"/>
    <property type="evidence" value="ECO:0007669"/>
    <property type="project" value="UniProtKB-UniRule"/>
</dbReference>